<dbReference type="AlphaFoldDB" id="A0AA85JJJ4"/>
<evidence type="ECO:0000313" key="1">
    <source>
        <dbReference type="Proteomes" id="UP000050795"/>
    </source>
</evidence>
<protein>
    <submittedName>
        <fullName evidence="2">Uncharacterized protein</fullName>
    </submittedName>
</protein>
<dbReference type="WBParaSite" id="TREG1_36250.1">
    <property type="protein sequence ID" value="TREG1_36250.1"/>
    <property type="gene ID" value="TREG1_36250"/>
</dbReference>
<organism evidence="1 2">
    <name type="scientific">Trichobilharzia regenti</name>
    <name type="common">Nasal bird schistosome</name>
    <dbReference type="NCBI Taxonomy" id="157069"/>
    <lineage>
        <taxon>Eukaryota</taxon>
        <taxon>Metazoa</taxon>
        <taxon>Spiralia</taxon>
        <taxon>Lophotrochozoa</taxon>
        <taxon>Platyhelminthes</taxon>
        <taxon>Trematoda</taxon>
        <taxon>Digenea</taxon>
        <taxon>Strigeidida</taxon>
        <taxon>Schistosomatoidea</taxon>
        <taxon>Schistosomatidae</taxon>
        <taxon>Trichobilharzia</taxon>
    </lineage>
</organism>
<keyword evidence="1" id="KW-1185">Reference proteome</keyword>
<accession>A0AA85JJJ4</accession>
<proteinExistence type="predicted"/>
<sequence length="105" mass="11820">MVIQKVSLTNMGRINVRNLINQPAVSKKSVFIKLDFRGDDTTKIINKRISAALSRTYPAAKLVSLLLTSSSMEQSKINKYLSYVISNCKYQFTSNIGRAQKAYAR</sequence>
<name>A0AA85JJJ4_TRIRE</name>
<evidence type="ECO:0000313" key="2">
    <source>
        <dbReference type="WBParaSite" id="TREG1_36250.1"/>
    </source>
</evidence>
<reference evidence="2" key="2">
    <citation type="submission" date="2023-11" db="UniProtKB">
        <authorList>
            <consortium name="WormBaseParasite"/>
        </authorList>
    </citation>
    <scope>IDENTIFICATION</scope>
</reference>
<dbReference type="Proteomes" id="UP000050795">
    <property type="component" value="Unassembled WGS sequence"/>
</dbReference>
<reference evidence="1" key="1">
    <citation type="submission" date="2022-06" db="EMBL/GenBank/DDBJ databases">
        <authorList>
            <person name="Berger JAMES D."/>
            <person name="Berger JAMES D."/>
        </authorList>
    </citation>
    <scope>NUCLEOTIDE SEQUENCE [LARGE SCALE GENOMIC DNA]</scope>
</reference>